<protein>
    <submittedName>
        <fullName evidence="1">Os10g0511900 protein</fullName>
    </submittedName>
</protein>
<reference evidence="2" key="2">
    <citation type="journal article" date="2008" name="Nucleic Acids Res.">
        <title>The rice annotation project database (RAP-DB): 2008 update.</title>
        <authorList>
            <consortium name="The rice annotation project (RAP)"/>
        </authorList>
    </citation>
    <scope>GENOME REANNOTATION</scope>
    <source>
        <strain evidence="2">cv. Nipponbare</strain>
    </source>
</reference>
<evidence type="ECO:0000313" key="1">
    <source>
        <dbReference type="EMBL" id="BAF26956.1"/>
    </source>
</evidence>
<sequence length="183" mass="19781">MWAEKLQHGNHQVLRLLQGAQKHQVGSHHLARARNLSLIPHGVPAKAATRLRTNQQHQQLNTHQKPQGDKETTTQILLAGETLSETRAGIHPQAMRAAEAAILATTMTGTIRAANHGVVAQIIPGDQIIVKNMATVARRDHRRRGGNLKGGSVDTTRMATAGRALPASSSTVENALTFLYSPK</sequence>
<dbReference type="Proteomes" id="UP000000763">
    <property type="component" value="Chromosome 10"/>
</dbReference>
<dbReference type="EMBL" id="AP008216">
    <property type="protein sequence ID" value="BAF26956.1"/>
    <property type="molecule type" value="Genomic_DNA"/>
</dbReference>
<reference evidence="1 2" key="1">
    <citation type="journal article" date="2005" name="Nature">
        <title>The map-based sequence of the rice genome.</title>
        <authorList>
            <consortium name="International rice genome sequencing project (IRGSP)"/>
            <person name="Matsumoto T."/>
            <person name="Wu J."/>
            <person name="Kanamori H."/>
            <person name="Katayose Y."/>
            <person name="Fujisawa M."/>
            <person name="Namiki N."/>
            <person name="Mizuno H."/>
            <person name="Yamamoto K."/>
            <person name="Antonio B.A."/>
            <person name="Baba T."/>
            <person name="Sakata K."/>
            <person name="Nagamura Y."/>
            <person name="Aoki H."/>
            <person name="Arikawa K."/>
            <person name="Arita K."/>
            <person name="Bito T."/>
            <person name="Chiden Y."/>
            <person name="Fujitsuka N."/>
            <person name="Fukunaka R."/>
            <person name="Hamada M."/>
            <person name="Harada C."/>
            <person name="Hayashi A."/>
            <person name="Hijishita S."/>
            <person name="Honda M."/>
            <person name="Hosokawa S."/>
            <person name="Ichikawa Y."/>
            <person name="Idonuma A."/>
            <person name="Iijima M."/>
            <person name="Ikeda M."/>
            <person name="Ikeno M."/>
            <person name="Ito K."/>
            <person name="Ito S."/>
            <person name="Ito T."/>
            <person name="Ito Y."/>
            <person name="Ito Y."/>
            <person name="Iwabuchi A."/>
            <person name="Kamiya K."/>
            <person name="Karasawa W."/>
            <person name="Kurita K."/>
            <person name="Katagiri S."/>
            <person name="Kikuta A."/>
            <person name="Kobayashi H."/>
            <person name="Kobayashi N."/>
            <person name="Machita K."/>
            <person name="Maehara T."/>
            <person name="Masukawa M."/>
            <person name="Mizubayashi T."/>
            <person name="Mukai Y."/>
            <person name="Nagasaki H."/>
            <person name="Nagata Y."/>
            <person name="Naito S."/>
            <person name="Nakashima M."/>
            <person name="Nakama Y."/>
            <person name="Nakamichi Y."/>
            <person name="Nakamura M."/>
            <person name="Meguro A."/>
            <person name="Negishi M."/>
            <person name="Ohta I."/>
            <person name="Ohta T."/>
            <person name="Okamoto M."/>
            <person name="Ono N."/>
            <person name="Saji S."/>
            <person name="Sakaguchi M."/>
            <person name="Sakai K."/>
            <person name="Shibata M."/>
            <person name="Shimokawa T."/>
            <person name="Song J."/>
            <person name="Takazaki Y."/>
            <person name="Terasawa K."/>
            <person name="Tsugane M."/>
            <person name="Tsuji K."/>
            <person name="Ueda S."/>
            <person name="Waki K."/>
            <person name="Yamagata H."/>
            <person name="Yamamoto M."/>
            <person name="Yamamoto S."/>
            <person name="Yamane H."/>
            <person name="Yoshiki S."/>
            <person name="Yoshihara R."/>
            <person name="Yukawa K."/>
            <person name="Zhong H."/>
            <person name="Yano M."/>
            <person name="Yuan Q."/>
            <person name="Ouyang S."/>
            <person name="Liu J."/>
            <person name="Jones K.M."/>
            <person name="Gansberger K."/>
            <person name="Moffat K."/>
            <person name="Hill J."/>
            <person name="Bera J."/>
            <person name="Fadrosh D."/>
            <person name="Jin S."/>
            <person name="Johri S."/>
            <person name="Kim M."/>
            <person name="Overton L."/>
            <person name="Reardon M."/>
            <person name="Tsitrin T."/>
            <person name="Vuong H."/>
            <person name="Weaver B."/>
            <person name="Ciecko A."/>
            <person name="Tallon L."/>
            <person name="Jackson J."/>
            <person name="Pai G."/>
            <person name="Aken S.V."/>
            <person name="Utterback T."/>
            <person name="Reidmuller S."/>
            <person name="Feldblyum T."/>
            <person name="Hsiao J."/>
            <person name="Zismann V."/>
            <person name="Iobst S."/>
            <person name="de Vazeille A.R."/>
            <person name="Buell C.R."/>
            <person name="Ying K."/>
            <person name="Li Y."/>
            <person name="Lu T."/>
            <person name="Huang Y."/>
            <person name="Zhao Q."/>
            <person name="Feng Q."/>
            <person name="Zhang L."/>
            <person name="Zhu J."/>
            <person name="Weng Q."/>
            <person name="Mu J."/>
            <person name="Lu Y."/>
            <person name="Fan D."/>
            <person name="Liu Y."/>
            <person name="Guan J."/>
            <person name="Zhang Y."/>
            <person name="Yu S."/>
            <person name="Liu X."/>
            <person name="Zhang Y."/>
            <person name="Hong G."/>
            <person name="Han B."/>
            <person name="Choisne N."/>
            <person name="Demange N."/>
            <person name="Orjeda G."/>
            <person name="Samain S."/>
            <person name="Cattolico L."/>
            <person name="Pelletier E."/>
            <person name="Couloux A."/>
            <person name="Segurens B."/>
            <person name="Wincker P."/>
            <person name="D'Hont A."/>
            <person name="Scarpelli C."/>
            <person name="Weissenbach J."/>
            <person name="Salanoubat M."/>
            <person name="Quetier F."/>
            <person name="Yu Y."/>
            <person name="Kim H.R."/>
            <person name="Rambo T."/>
            <person name="Currie J."/>
            <person name="Collura K."/>
            <person name="Luo M."/>
            <person name="Yang T."/>
            <person name="Ammiraju J.S.S."/>
            <person name="Engler F."/>
            <person name="Soderlund C."/>
            <person name="Wing R.A."/>
            <person name="Palmer L.E."/>
            <person name="de la Bastide M."/>
            <person name="Spiegel L."/>
            <person name="Nascimento L."/>
            <person name="Zutavern T."/>
            <person name="O'Shaughnessy A."/>
            <person name="Dike S."/>
            <person name="Dedhia N."/>
            <person name="Preston R."/>
            <person name="Balija V."/>
            <person name="McCombie W.R."/>
            <person name="Chow T."/>
            <person name="Chen H."/>
            <person name="Chung M."/>
            <person name="Chen C."/>
            <person name="Shaw J."/>
            <person name="Wu H."/>
            <person name="Hsiao K."/>
            <person name="Chao Y."/>
            <person name="Chu M."/>
            <person name="Cheng C."/>
            <person name="Hour A."/>
            <person name="Lee P."/>
            <person name="Lin S."/>
            <person name="Lin Y."/>
            <person name="Liou J."/>
            <person name="Liu S."/>
            <person name="Hsing Y."/>
            <person name="Raghuvanshi S."/>
            <person name="Mohanty A."/>
            <person name="Bharti A.K."/>
            <person name="Gaur A."/>
            <person name="Gupta V."/>
            <person name="Kumar D."/>
            <person name="Ravi V."/>
            <person name="Vij S."/>
            <person name="Kapur A."/>
            <person name="Khurana P."/>
            <person name="Khurana P."/>
            <person name="Khurana J.P."/>
            <person name="Tyagi A.K."/>
            <person name="Gaikwad K."/>
            <person name="Singh A."/>
            <person name="Dalal V."/>
            <person name="Srivastava S."/>
            <person name="Dixit A."/>
            <person name="Pal A.K."/>
            <person name="Ghazi I.A."/>
            <person name="Yadav M."/>
            <person name="Pandit A."/>
            <person name="Bhargava A."/>
            <person name="Sureshbabu K."/>
            <person name="Batra K."/>
            <person name="Sharma T.R."/>
            <person name="Mohapatra T."/>
            <person name="Singh N.K."/>
            <person name="Messing J."/>
            <person name="Nelson A.B."/>
            <person name="Fuks G."/>
            <person name="Kavchok S."/>
            <person name="Keizer G."/>
            <person name="Linton E."/>
            <person name="Llaca V."/>
            <person name="Song R."/>
            <person name="Tanyolac B."/>
            <person name="Young S."/>
            <person name="Ho-Il K."/>
            <person name="Hahn J.H."/>
            <person name="Sangsakoo G."/>
            <person name="Vanavichit A."/>
            <person name="de Mattos Luiz.A.T."/>
            <person name="Zimmer P.D."/>
            <person name="Malone G."/>
            <person name="Dellagostin O."/>
            <person name="de Oliveira A.C."/>
            <person name="Bevan M."/>
            <person name="Bancroft I."/>
            <person name="Minx P."/>
            <person name="Cordum H."/>
            <person name="Wilson R."/>
            <person name="Cheng Z."/>
            <person name="Jin W."/>
            <person name="Jiang J."/>
            <person name="Leong S.A."/>
            <person name="Iwama H."/>
            <person name="Gojobori T."/>
            <person name="Itoh T."/>
            <person name="Niimura Y."/>
            <person name="Fujii Y."/>
            <person name="Habara T."/>
            <person name="Sakai H."/>
            <person name="Sato Y."/>
            <person name="Wilson G."/>
            <person name="Kumar K."/>
            <person name="McCouch S."/>
            <person name="Juretic N."/>
            <person name="Hoen D."/>
            <person name="Wright S."/>
            <person name="Bruskiewich R."/>
            <person name="Bureau T."/>
            <person name="Miyao A."/>
            <person name="Hirochika H."/>
            <person name="Nishikawa T."/>
            <person name="Kadowaki K."/>
            <person name="Sugiura M."/>
            <person name="Burr B."/>
            <person name="Sasaki T."/>
        </authorList>
    </citation>
    <scope>NUCLEOTIDE SEQUENCE [LARGE SCALE GENOMIC DNA]</scope>
    <source>
        <strain evidence="2">cv. Nipponbare</strain>
    </source>
</reference>
<organism evidence="1 2">
    <name type="scientific">Oryza sativa subsp. japonica</name>
    <name type="common">Rice</name>
    <dbReference type="NCBI Taxonomy" id="39947"/>
    <lineage>
        <taxon>Eukaryota</taxon>
        <taxon>Viridiplantae</taxon>
        <taxon>Streptophyta</taxon>
        <taxon>Embryophyta</taxon>
        <taxon>Tracheophyta</taxon>
        <taxon>Spermatophyta</taxon>
        <taxon>Magnoliopsida</taxon>
        <taxon>Liliopsida</taxon>
        <taxon>Poales</taxon>
        <taxon>Poaceae</taxon>
        <taxon>BOP clade</taxon>
        <taxon>Oryzoideae</taxon>
        <taxon>Oryzeae</taxon>
        <taxon>Oryzinae</taxon>
        <taxon>Oryza</taxon>
        <taxon>Oryza sativa</taxon>
    </lineage>
</organism>
<gene>
    <name evidence="1" type="ordered locus">Os10g0511900</name>
</gene>
<dbReference type="KEGG" id="dosa:Os10g0511900"/>
<name>Q0IWF9_ORYSJ</name>
<evidence type="ECO:0000313" key="2">
    <source>
        <dbReference type="Proteomes" id="UP000000763"/>
    </source>
</evidence>
<dbReference type="AlphaFoldDB" id="Q0IWF9"/>
<accession>Q0IWF9</accession>
<proteinExistence type="predicted"/>